<evidence type="ECO:0000313" key="3">
    <source>
        <dbReference type="EMBL" id="KAK3880806.1"/>
    </source>
</evidence>
<reference evidence="3" key="1">
    <citation type="submission" date="2023-10" db="EMBL/GenBank/DDBJ databases">
        <title>Genome assemblies of two species of porcelain crab, Petrolisthes cinctipes and Petrolisthes manimaculis (Anomura: Porcellanidae).</title>
        <authorList>
            <person name="Angst P."/>
        </authorList>
    </citation>
    <scope>NUCLEOTIDE SEQUENCE</scope>
    <source>
        <strain evidence="3">PB745_01</strain>
        <tissue evidence="3">Gill</tissue>
    </source>
</reference>
<keyword evidence="4" id="KW-1185">Reference proteome</keyword>
<feature type="transmembrane region" description="Helical" evidence="2">
    <location>
        <begin position="281"/>
        <end position="303"/>
    </location>
</feature>
<dbReference type="EMBL" id="JAWQEG010001285">
    <property type="protein sequence ID" value="KAK3880806.1"/>
    <property type="molecule type" value="Genomic_DNA"/>
</dbReference>
<keyword evidence="2" id="KW-1133">Transmembrane helix</keyword>
<gene>
    <name evidence="3" type="ORF">Pcinc_014727</name>
</gene>
<sequence>MANPTECDLEAHFREELFKRSKGKKSILLPKEQYNKIIADLTAIDKSGKKTPHEYYLLKKYEVLKCGDVFKLFRRGNANEDPIYFATLKDTFDIIKRAHITTGHGGRDKMKELTKKYANITHDAISIYKWIWHRMPMSPFAALFGSDAKVGLTTSALPHDVIHRLQSEDDLLSVSTDETTLVEPSAVEPPAVEPPAVEPPATEPLTADPPAVDLISVEPPAVEPPATEPPTVEQSAVEPTSPLSVRQNSIISQRKRACEAQLSQAERMVKRSRRIMDRGNVGSSIPVLGSINAAFNLMVYVAIPIRYFMNNFENAKAARREALKKENGY</sequence>
<dbReference type="Proteomes" id="UP001286313">
    <property type="component" value="Unassembled WGS sequence"/>
</dbReference>
<dbReference type="AlphaFoldDB" id="A0AAE1KNX4"/>
<protein>
    <submittedName>
        <fullName evidence="3">Uncharacterized protein</fullName>
    </submittedName>
</protein>
<accession>A0AAE1KNX4</accession>
<keyword evidence="2" id="KW-0472">Membrane</keyword>
<evidence type="ECO:0000256" key="2">
    <source>
        <dbReference type="SAM" id="Phobius"/>
    </source>
</evidence>
<organism evidence="3 4">
    <name type="scientific">Petrolisthes cinctipes</name>
    <name type="common">Flat porcelain crab</name>
    <dbReference type="NCBI Taxonomy" id="88211"/>
    <lineage>
        <taxon>Eukaryota</taxon>
        <taxon>Metazoa</taxon>
        <taxon>Ecdysozoa</taxon>
        <taxon>Arthropoda</taxon>
        <taxon>Crustacea</taxon>
        <taxon>Multicrustacea</taxon>
        <taxon>Malacostraca</taxon>
        <taxon>Eumalacostraca</taxon>
        <taxon>Eucarida</taxon>
        <taxon>Decapoda</taxon>
        <taxon>Pleocyemata</taxon>
        <taxon>Anomura</taxon>
        <taxon>Galatheoidea</taxon>
        <taxon>Porcellanidae</taxon>
        <taxon>Petrolisthes</taxon>
    </lineage>
</organism>
<feature type="compositionally biased region" description="Pro residues" evidence="1">
    <location>
        <begin position="191"/>
        <end position="202"/>
    </location>
</feature>
<proteinExistence type="predicted"/>
<comment type="caution">
    <text evidence="3">The sequence shown here is derived from an EMBL/GenBank/DDBJ whole genome shotgun (WGS) entry which is preliminary data.</text>
</comment>
<keyword evidence="2" id="KW-0812">Transmembrane</keyword>
<feature type="region of interest" description="Disordered" evidence="1">
    <location>
        <begin position="174"/>
        <end position="204"/>
    </location>
</feature>
<name>A0AAE1KNX4_PETCI</name>
<evidence type="ECO:0000313" key="4">
    <source>
        <dbReference type="Proteomes" id="UP001286313"/>
    </source>
</evidence>
<evidence type="ECO:0000256" key="1">
    <source>
        <dbReference type="SAM" id="MobiDB-lite"/>
    </source>
</evidence>
<feature type="region of interest" description="Disordered" evidence="1">
    <location>
        <begin position="220"/>
        <end position="243"/>
    </location>
</feature>